<feature type="compositionally biased region" description="Basic and acidic residues" evidence="1">
    <location>
        <begin position="328"/>
        <end position="342"/>
    </location>
</feature>
<evidence type="ECO:0000313" key="4">
    <source>
        <dbReference type="Proteomes" id="UP000439903"/>
    </source>
</evidence>
<dbReference type="Proteomes" id="UP000439903">
    <property type="component" value="Unassembled WGS sequence"/>
</dbReference>
<reference evidence="3 4" key="1">
    <citation type="journal article" date="2019" name="Environ. Microbiol.">
        <title>At the nexus of three kingdoms: the genome of the mycorrhizal fungus Gigaspora margarita provides insights into plant, endobacterial and fungal interactions.</title>
        <authorList>
            <person name="Venice F."/>
            <person name="Ghignone S."/>
            <person name="Salvioli di Fossalunga A."/>
            <person name="Amselem J."/>
            <person name="Novero M."/>
            <person name="Xianan X."/>
            <person name="Sedzielewska Toro K."/>
            <person name="Morin E."/>
            <person name="Lipzen A."/>
            <person name="Grigoriev I.V."/>
            <person name="Henrissat B."/>
            <person name="Martin F.M."/>
            <person name="Bonfante P."/>
        </authorList>
    </citation>
    <scope>NUCLEOTIDE SEQUENCE [LARGE SCALE GENOMIC DNA]</scope>
    <source>
        <strain evidence="3 4">BEG34</strain>
    </source>
</reference>
<keyword evidence="2" id="KW-0472">Membrane</keyword>
<evidence type="ECO:0000256" key="2">
    <source>
        <dbReference type="SAM" id="Phobius"/>
    </source>
</evidence>
<accession>A0A8H4ABA4</accession>
<comment type="caution">
    <text evidence="3">The sequence shown here is derived from an EMBL/GenBank/DDBJ whole genome shotgun (WGS) entry which is preliminary data.</text>
</comment>
<dbReference type="AlphaFoldDB" id="A0A8H4ABA4"/>
<name>A0A8H4ABA4_GIGMA</name>
<keyword evidence="2" id="KW-1133">Transmembrane helix</keyword>
<evidence type="ECO:0000313" key="3">
    <source>
        <dbReference type="EMBL" id="KAF0473322.1"/>
    </source>
</evidence>
<dbReference type="EMBL" id="WTPW01000866">
    <property type="protein sequence ID" value="KAF0473322.1"/>
    <property type="molecule type" value="Genomic_DNA"/>
</dbReference>
<keyword evidence="4" id="KW-1185">Reference proteome</keyword>
<protein>
    <submittedName>
        <fullName evidence="3">Uncharacterized protein</fullName>
    </submittedName>
</protein>
<proteinExistence type="predicted"/>
<evidence type="ECO:0000256" key="1">
    <source>
        <dbReference type="SAM" id="MobiDB-lite"/>
    </source>
</evidence>
<sequence>MASDNNPYIPLEDTLTTVMIGIIPGLKKKPNFLSMKLHAHLAILLLSLFFPSLGIGIVFSDTDQNSLYISFNHDVISQFCVDHYDKFFPGRCRLVNLLSYSAHMLFIVIYFGSVISLFPLVFYRFRKKLRQKMQLEGLIRFCKKFKPFYIVIKYLNRLFILLLVIFPAIKTGYLLSTNSITTRLSFGICSISVSRILEHYNDDQPEKINTLVSFYMNYDLNMCMGDIIRSKTKKILKDLLKILTLIEDRVEFKTAKKINYVKNSVEKQLELFREKSKDIENLSKIQESIKNVIFTLNCQMKKLENDAKKPIKALKYLKKIKHVSEKNKANDKFNGEENKASDEGNEDNEDVEKKFIGEFFKFIKAEQDGEDNKFITEFIKFINNQPKGNVEIEILDDENDENKKNGDTSIEDFKIEILVELYEKQNYLSSLIDNETSNCLIFYHILVYKKILDIIYYGDIRYF</sequence>
<feature type="transmembrane region" description="Helical" evidence="2">
    <location>
        <begin position="37"/>
        <end position="59"/>
    </location>
</feature>
<feature type="region of interest" description="Disordered" evidence="1">
    <location>
        <begin position="328"/>
        <end position="348"/>
    </location>
</feature>
<organism evidence="3 4">
    <name type="scientific">Gigaspora margarita</name>
    <dbReference type="NCBI Taxonomy" id="4874"/>
    <lineage>
        <taxon>Eukaryota</taxon>
        <taxon>Fungi</taxon>
        <taxon>Fungi incertae sedis</taxon>
        <taxon>Mucoromycota</taxon>
        <taxon>Glomeromycotina</taxon>
        <taxon>Glomeromycetes</taxon>
        <taxon>Diversisporales</taxon>
        <taxon>Gigasporaceae</taxon>
        <taxon>Gigaspora</taxon>
    </lineage>
</organism>
<feature type="transmembrane region" description="Helical" evidence="2">
    <location>
        <begin position="154"/>
        <end position="175"/>
    </location>
</feature>
<keyword evidence="2" id="KW-0812">Transmembrane</keyword>
<dbReference type="OrthoDB" id="2447777at2759"/>
<gene>
    <name evidence="3" type="ORF">F8M41_024873</name>
</gene>
<feature type="transmembrane region" description="Helical" evidence="2">
    <location>
        <begin position="104"/>
        <end position="123"/>
    </location>
</feature>